<dbReference type="KEGG" id="bcoh:BC6307_16875"/>
<dbReference type="Pfam" id="PF14034">
    <property type="entry name" value="Spore_YtrH"/>
    <property type="match status" value="1"/>
</dbReference>
<dbReference type="RefSeq" id="WP_066420117.1">
    <property type="nucleotide sequence ID" value="NZ_CP018866.1"/>
</dbReference>
<keyword evidence="1" id="KW-0472">Membrane</keyword>
<gene>
    <name evidence="2" type="ORF">BC6307_16875</name>
</gene>
<name>A0A223KTP2_9BACI</name>
<sequence>MDVKDPFIATLMFSFFIALGVLIGGALIGGFAAFLVGDAPLSRIDRLAGSLKIWAIVAAIGGTFDTFYTLEAGLFNGETKFLVKQLLLIITATGGAQTGALVISWLTQEPL</sequence>
<dbReference type="AlphaFoldDB" id="A0A223KTP2"/>
<evidence type="ECO:0000313" key="3">
    <source>
        <dbReference type="Proteomes" id="UP000215224"/>
    </source>
</evidence>
<proteinExistence type="predicted"/>
<evidence type="ECO:0000313" key="2">
    <source>
        <dbReference type="EMBL" id="AST92840.1"/>
    </source>
</evidence>
<organism evidence="2 3">
    <name type="scientific">Sutcliffiella cohnii</name>
    <dbReference type="NCBI Taxonomy" id="33932"/>
    <lineage>
        <taxon>Bacteria</taxon>
        <taxon>Bacillati</taxon>
        <taxon>Bacillota</taxon>
        <taxon>Bacilli</taxon>
        <taxon>Bacillales</taxon>
        <taxon>Bacillaceae</taxon>
        <taxon>Sutcliffiella</taxon>
    </lineage>
</organism>
<accession>A0A223KTP2</accession>
<reference evidence="2 3" key="1">
    <citation type="submission" date="2016-12" db="EMBL/GenBank/DDBJ databases">
        <title>The whole genome sequencing and assembly of Bacillus cohnii DSM 6307T strain.</title>
        <authorList>
            <person name="Lee Y.-J."/>
            <person name="Yi H."/>
            <person name="Bahn Y.-S."/>
            <person name="Kim J.F."/>
            <person name="Lee D.-W."/>
        </authorList>
    </citation>
    <scope>NUCLEOTIDE SEQUENCE [LARGE SCALE GENOMIC DNA]</scope>
    <source>
        <strain evidence="2 3">DSM 6307</strain>
    </source>
</reference>
<dbReference type="STRING" id="1314751.GCA_001591425_04062"/>
<keyword evidence="3" id="KW-1185">Reference proteome</keyword>
<keyword evidence="1" id="KW-1133">Transmembrane helix</keyword>
<keyword evidence="1" id="KW-0812">Transmembrane</keyword>
<dbReference type="InterPro" id="IPR025689">
    <property type="entry name" value="Spore_YtrH"/>
</dbReference>
<evidence type="ECO:0000256" key="1">
    <source>
        <dbReference type="SAM" id="Phobius"/>
    </source>
</evidence>
<feature type="transmembrane region" description="Helical" evidence="1">
    <location>
        <begin position="7"/>
        <end position="33"/>
    </location>
</feature>
<feature type="transmembrane region" description="Helical" evidence="1">
    <location>
        <begin position="86"/>
        <end position="106"/>
    </location>
</feature>
<feature type="transmembrane region" description="Helical" evidence="1">
    <location>
        <begin position="53"/>
        <end position="74"/>
    </location>
</feature>
<protein>
    <submittedName>
        <fullName evidence="2">Sporulation protein</fullName>
    </submittedName>
</protein>
<dbReference type="Proteomes" id="UP000215224">
    <property type="component" value="Chromosome"/>
</dbReference>
<dbReference type="EMBL" id="CP018866">
    <property type="protein sequence ID" value="AST92840.1"/>
    <property type="molecule type" value="Genomic_DNA"/>
</dbReference>